<sequence length="380" mass="43313">MPPPSNTPDVDHYAVLGVDPLSALPVVSKSYKKLALKYHPDKTAKLKEAEQKVATDRFIQIKESWAVLSDEKAKADYDEKLRGKLARAESERKRFGDQDTDRARMKKELERREMESQNQKHQTSKTGWMGAKKSAEAMQKEAEQMKESYATLQKIKQTKAQEKREKDRRTVKVKWKKSKVSHSEDTLISLLRPYGDVESVEMSDKGNAASVTFSSDRVDLDKAVADYEKDELVRLSYVGDRKKTKNAEAEQPSGDNDKNKNNNNNSSSSNSNRKIDRSRETVEQMKIRQARERLRLIKKMEAEEEGREYVPSSDDEEEGAEAEEGEAEGDGENTESNKNKKRKGLKFPTPFTRATAKQKTLSNAEMLLSREEAVFLKLQA</sequence>
<dbReference type="Gene3D" id="1.10.287.110">
    <property type="entry name" value="DnaJ domain"/>
    <property type="match status" value="1"/>
</dbReference>
<feature type="compositionally biased region" description="Basic and acidic residues" evidence="6">
    <location>
        <begin position="159"/>
        <end position="170"/>
    </location>
</feature>
<name>A0A9W7ELJ6_9STRA</name>
<keyword evidence="4" id="KW-0143">Chaperone</keyword>
<evidence type="ECO:0000259" key="7">
    <source>
        <dbReference type="PROSITE" id="PS50076"/>
    </source>
</evidence>
<evidence type="ECO:0000256" key="6">
    <source>
        <dbReference type="SAM" id="MobiDB-lite"/>
    </source>
</evidence>
<evidence type="ECO:0000256" key="1">
    <source>
        <dbReference type="ARBA" id="ARBA00004123"/>
    </source>
</evidence>
<feature type="domain" description="J" evidence="7">
    <location>
        <begin position="11"/>
        <end position="81"/>
    </location>
</feature>
<feature type="compositionally biased region" description="Basic residues" evidence="6">
    <location>
        <begin position="171"/>
        <end position="180"/>
    </location>
</feature>
<comment type="subcellular location">
    <subcellularLocation>
        <location evidence="2">Cytoplasm</location>
    </subcellularLocation>
    <subcellularLocation>
        <location evidence="1">Nucleus</location>
    </subcellularLocation>
</comment>
<gene>
    <name evidence="8" type="ORF">TrST_g5573</name>
</gene>
<evidence type="ECO:0000256" key="5">
    <source>
        <dbReference type="ARBA" id="ARBA00023242"/>
    </source>
</evidence>
<dbReference type="GO" id="GO:0005681">
    <property type="term" value="C:spliceosomal complex"/>
    <property type="evidence" value="ECO:0007669"/>
    <property type="project" value="TreeGrafter"/>
</dbReference>
<reference evidence="9" key="1">
    <citation type="journal article" date="2023" name="Commun. Biol.">
        <title>Genome analysis of Parmales, the sister group of diatoms, reveals the evolutionary specialization of diatoms from phago-mixotrophs to photoautotrophs.</title>
        <authorList>
            <person name="Ban H."/>
            <person name="Sato S."/>
            <person name="Yoshikawa S."/>
            <person name="Yamada K."/>
            <person name="Nakamura Y."/>
            <person name="Ichinomiya M."/>
            <person name="Sato N."/>
            <person name="Blanc-Mathieu R."/>
            <person name="Endo H."/>
            <person name="Kuwata A."/>
            <person name="Ogata H."/>
        </authorList>
    </citation>
    <scope>NUCLEOTIDE SEQUENCE [LARGE SCALE GENOMIC DNA]</scope>
    <source>
        <strain evidence="9">NIES 3701</strain>
    </source>
</reference>
<dbReference type="GO" id="GO:0000390">
    <property type="term" value="P:spliceosomal complex disassembly"/>
    <property type="evidence" value="ECO:0007669"/>
    <property type="project" value="TreeGrafter"/>
</dbReference>
<keyword evidence="5" id="KW-0539">Nucleus</keyword>
<evidence type="ECO:0000256" key="3">
    <source>
        <dbReference type="ARBA" id="ARBA00022490"/>
    </source>
</evidence>
<dbReference type="InterPro" id="IPR001623">
    <property type="entry name" value="DnaJ_domain"/>
</dbReference>
<accession>A0A9W7ELJ6</accession>
<dbReference type="InterPro" id="IPR018253">
    <property type="entry name" value="DnaJ_domain_CS"/>
</dbReference>
<feature type="compositionally biased region" description="Low complexity" evidence="6">
    <location>
        <begin position="261"/>
        <end position="272"/>
    </location>
</feature>
<dbReference type="PANTHER" id="PTHR44313">
    <property type="entry name" value="DNAJ HOMOLOG SUBFAMILY C MEMBER 17"/>
    <property type="match status" value="1"/>
</dbReference>
<evidence type="ECO:0000256" key="2">
    <source>
        <dbReference type="ARBA" id="ARBA00004496"/>
    </source>
</evidence>
<dbReference type="OrthoDB" id="10250354at2759"/>
<feature type="region of interest" description="Disordered" evidence="6">
    <location>
        <begin position="78"/>
        <end position="184"/>
    </location>
</feature>
<protein>
    <recommendedName>
        <fullName evidence="7">J domain-containing protein</fullName>
    </recommendedName>
</protein>
<evidence type="ECO:0000313" key="8">
    <source>
        <dbReference type="EMBL" id="GMH81493.1"/>
    </source>
</evidence>
<dbReference type="InterPro" id="IPR036869">
    <property type="entry name" value="J_dom_sf"/>
</dbReference>
<feature type="region of interest" description="Disordered" evidence="6">
    <location>
        <begin position="236"/>
        <end position="358"/>
    </location>
</feature>
<proteinExistence type="predicted"/>
<feature type="compositionally biased region" description="Acidic residues" evidence="6">
    <location>
        <begin position="313"/>
        <end position="333"/>
    </location>
</feature>
<dbReference type="AlphaFoldDB" id="A0A9W7ELJ6"/>
<dbReference type="InterPro" id="IPR012677">
    <property type="entry name" value="Nucleotide-bd_a/b_plait_sf"/>
</dbReference>
<organism evidence="8 9">
    <name type="scientific">Triparma strigata</name>
    <dbReference type="NCBI Taxonomy" id="1606541"/>
    <lineage>
        <taxon>Eukaryota</taxon>
        <taxon>Sar</taxon>
        <taxon>Stramenopiles</taxon>
        <taxon>Ochrophyta</taxon>
        <taxon>Bolidophyceae</taxon>
        <taxon>Parmales</taxon>
        <taxon>Triparmaceae</taxon>
        <taxon>Triparma</taxon>
    </lineage>
</organism>
<feature type="compositionally biased region" description="Basic and acidic residues" evidence="6">
    <location>
        <begin position="236"/>
        <end position="248"/>
    </location>
</feature>
<keyword evidence="9" id="KW-1185">Reference proteome</keyword>
<dbReference type="SUPFAM" id="SSF46565">
    <property type="entry name" value="Chaperone J-domain"/>
    <property type="match status" value="1"/>
</dbReference>
<dbReference type="GO" id="GO:0005737">
    <property type="term" value="C:cytoplasm"/>
    <property type="evidence" value="ECO:0007669"/>
    <property type="project" value="UniProtKB-SubCell"/>
</dbReference>
<dbReference type="PANTHER" id="PTHR44313:SF1">
    <property type="entry name" value="DNAJ HOMOLOG SUBFAMILY C MEMBER 17"/>
    <property type="match status" value="1"/>
</dbReference>
<dbReference type="CDD" id="cd06257">
    <property type="entry name" value="DnaJ"/>
    <property type="match status" value="1"/>
</dbReference>
<feature type="compositionally biased region" description="Basic and acidic residues" evidence="6">
    <location>
        <begin position="133"/>
        <end position="146"/>
    </location>
</feature>
<feature type="compositionally biased region" description="Basic and acidic residues" evidence="6">
    <location>
        <begin position="78"/>
        <end position="115"/>
    </location>
</feature>
<dbReference type="SMART" id="SM00271">
    <property type="entry name" value="DnaJ"/>
    <property type="match status" value="1"/>
</dbReference>
<dbReference type="PROSITE" id="PS50076">
    <property type="entry name" value="DNAJ_2"/>
    <property type="match status" value="1"/>
</dbReference>
<feature type="compositionally biased region" description="Polar residues" evidence="6">
    <location>
        <begin position="116"/>
        <end position="126"/>
    </location>
</feature>
<evidence type="ECO:0000313" key="9">
    <source>
        <dbReference type="Proteomes" id="UP001165085"/>
    </source>
</evidence>
<dbReference type="Pfam" id="PF00226">
    <property type="entry name" value="DnaJ"/>
    <property type="match status" value="1"/>
</dbReference>
<evidence type="ECO:0000256" key="4">
    <source>
        <dbReference type="ARBA" id="ARBA00023186"/>
    </source>
</evidence>
<dbReference type="Gene3D" id="3.30.70.330">
    <property type="match status" value="1"/>
</dbReference>
<dbReference type="PRINTS" id="PR00625">
    <property type="entry name" value="JDOMAIN"/>
</dbReference>
<comment type="caution">
    <text evidence="8">The sequence shown here is derived from an EMBL/GenBank/DDBJ whole genome shotgun (WGS) entry which is preliminary data.</text>
</comment>
<feature type="compositionally biased region" description="Basic and acidic residues" evidence="6">
    <location>
        <begin position="273"/>
        <end position="301"/>
    </location>
</feature>
<keyword evidence="3" id="KW-0963">Cytoplasm</keyword>
<dbReference type="Proteomes" id="UP001165085">
    <property type="component" value="Unassembled WGS sequence"/>
</dbReference>
<dbReference type="InterPro" id="IPR052094">
    <property type="entry name" value="Pre-mRNA-splicing_ERAD"/>
</dbReference>
<dbReference type="PROSITE" id="PS00636">
    <property type="entry name" value="DNAJ_1"/>
    <property type="match status" value="1"/>
</dbReference>
<dbReference type="EMBL" id="BRXY01000258">
    <property type="protein sequence ID" value="GMH81493.1"/>
    <property type="molecule type" value="Genomic_DNA"/>
</dbReference>